<feature type="transmembrane region" description="Helical" evidence="1">
    <location>
        <begin position="252"/>
        <end position="273"/>
    </location>
</feature>
<reference evidence="2 3" key="1">
    <citation type="submission" date="2018-06" db="EMBL/GenBank/DDBJ databases">
        <title>Extensive metabolic versatility and redundancy in microbially diverse, dynamic hydrothermal sediments.</title>
        <authorList>
            <person name="Dombrowski N."/>
            <person name="Teske A."/>
            <person name="Baker B.J."/>
        </authorList>
    </citation>
    <scope>NUCLEOTIDE SEQUENCE [LARGE SCALE GENOMIC DNA]</scope>
    <source>
        <strain evidence="2">B51_G17</strain>
    </source>
</reference>
<comment type="caution">
    <text evidence="2">The sequence shown here is derived from an EMBL/GenBank/DDBJ whole genome shotgun (WGS) entry which is preliminary data.</text>
</comment>
<evidence type="ECO:0008006" key="4">
    <source>
        <dbReference type="Google" id="ProtNLM"/>
    </source>
</evidence>
<dbReference type="AlphaFoldDB" id="A0A497JIF5"/>
<evidence type="ECO:0000313" key="3">
    <source>
        <dbReference type="Proteomes" id="UP000278031"/>
    </source>
</evidence>
<dbReference type="Proteomes" id="UP000278031">
    <property type="component" value="Unassembled WGS sequence"/>
</dbReference>
<keyword evidence="1" id="KW-0472">Membrane</keyword>
<name>A0A497JIF5_9ARCH</name>
<feature type="non-terminal residue" evidence="2">
    <location>
        <position position="1"/>
    </location>
</feature>
<sequence length="283" mass="32211">LTPDGNLFIPIALKNLSLTIYDYNGNPFNNVKITLYSLANNAIISSILSDTNYVIINDLYPTRYLLILYYNNNELYRREIDLKLENTIVIKCNIIKVSFIFKGFRRKLKLNVFSQKFREEINISSNIAYLYLPIGEYTVRVFNEEGMVVYSGNLKVTPECTSYSVDLNLQELRIMVRDLLGQPLANAKVVYSMGNYSIIHSTDTNGETIFYDVPKILHNITVFLDNSVINVVKSGNSIVVTVPVIVVGHSIVTVKTLAICMGFTLLIVLTLFLKWKKSRKIII</sequence>
<evidence type="ECO:0000256" key="1">
    <source>
        <dbReference type="SAM" id="Phobius"/>
    </source>
</evidence>
<organism evidence="2 3">
    <name type="scientific">Candidatus Iainarchaeum sp</name>
    <dbReference type="NCBI Taxonomy" id="3101447"/>
    <lineage>
        <taxon>Archaea</taxon>
        <taxon>Candidatus Iainarchaeota</taxon>
        <taxon>Candidatus Iainarchaeia</taxon>
        <taxon>Candidatus Iainarchaeales</taxon>
        <taxon>Candidatus Iainarchaeaceae</taxon>
        <taxon>Candidatus Iainarchaeum</taxon>
    </lineage>
</organism>
<keyword evidence="1" id="KW-0812">Transmembrane</keyword>
<accession>A0A497JIF5</accession>
<protein>
    <recommendedName>
        <fullName evidence="4">Carboxypeptidase regulatory-like domain-containing protein</fullName>
    </recommendedName>
</protein>
<gene>
    <name evidence="2" type="ORF">DRO04_01650</name>
</gene>
<evidence type="ECO:0000313" key="2">
    <source>
        <dbReference type="EMBL" id="RLG70573.1"/>
    </source>
</evidence>
<keyword evidence="1" id="KW-1133">Transmembrane helix</keyword>
<dbReference type="EMBL" id="QMWP01000049">
    <property type="protein sequence ID" value="RLG70573.1"/>
    <property type="molecule type" value="Genomic_DNA"/>
</dbReference>
<proteinExistence type="predicted"/>